<keyword evidence="1" id="KW-0812">Transmembrane</keyword>
<dbReference type="RefSeq" id="WP_012349974.1">
    <property type="nucleotide sequence ID" value="NC_010525.1"/>
</dbReference>
<sequence>MDKTLAALLAPLVLGYIGINFVGLPPALVAENLTLAAIYAAFAALMIRRPDRLTYTALALVAAFNAGRVSRTVWSPVEGFGRLAEEHIPLLLYLLLVAAFAFARSVKR</sequence>
<evidence type="ECO:0000256" key="1">
    <source>
        <dbReference type="SAM" id="Phobius"/>
    </source>
</evidence>
<dbReference type="EMBL" id="CP001014">
    <property type="protein sequence ID" value="ACB39554.1"/>
    <property type="molecule type" value="Genomic_DNA"/>
</dbReference>
<dbReference type="AlphaFoldDB" id="B1YCP1"/>
<dbReference type="HOGENOM" id="CLU_2191125_0_0_2"/>
<evidence type="ECO:0000313" key="2">
    <source>
        <dbReference type="EMBL" id="ACB39554.1"/>
    </source>
</evidence>
<dbReference type="OrthoDB" id="15542at2157"/>
<keyword evidence="1" id="KW-1133">Transmembrane helix</keyword>
<dbReference type="Proteomes" id="UP000001694">
    <property type="component" value="Chromosome"/>
</dbReference>
<proteinExistence type="predicted"/>
<gene>
    <name evidence="2" type="ordered locus">Tneu_0615</name>
</gene>
<feature type="transmembrane region" description="Helical" evidence="1">
    <location>
        <begin position="90"/>
        <end position="106"/>
    </location>
</feature>
<protein>
    <submittedName>
        <fullName evidence="2">Uncharacterized protein</fullName>
    </submittedName>
</protein>
<dbReference type="STRING" id="444157.Tneu_0615"/>
<dbReference type="KEGG" id="tne:Tneu_0615"/>
<keyword evidence="1" id="KW-0472">Membrane</keyword>
<accession>B1YCP1</accession>
<dbReference type="eggNOG" id="arCOG05510">
    <property type="taxonomic scope" value="Archaea"/>
</dbReference>
<reference evidence="2" key="1">
    <citation type="submission" date="2008-03" db="EMBL/GenBank/DDBJ databases">
        <title>Complete sequence of Thermoproteus neutrophilus V24Sta.</title>
        <authorList>
            <consortium name="US DOE Joint Genome Institute"/>
            <person name="Copeland A."/>
            <person name="Lucas S."/>
            <person name="Lapidus A."/>
            <person name="Glavina del Rio T."/>
            <person name="Dalin E."/>
            <person name="Tice H."/>
            <person name="Bruce D."/>
            <person name="Goodwin L."/>
            <person name="Pitluck S."/>
            <person name="Sims D."/>
            <person name="Brettin T."/>
            <person name="Detter J.C."/>
            <person name="Han C."/>
            <person name="Kuske C.R."/>
            <person name="Schmutz J."/>
            <person name="Larimer F."/>
            <person name="Land M."/>
            <person name="Hauser L."/>
            <person name="Kyrpides N."/>
            <person name="Mikhailova N."/>
            <person name="Biddle J.F."/>
            <person name="Zhang Z."/>
            <person name="Fitz-Gibbon S.T."/>
            <person name="Lowe T.M."/>
            <person name="Saltikov C."/>
            <person name="House C.H."/>
            <person name="Richardson P."/>
        </authorList>
    </citation>
    <scope>NUCLEOTIDE SEQUENCE [LARGE SCALE GENOMIC DNA]</scope>
    <source>
        <strain evidence="2">V24Sta</strain>
    </source>
</reference>
<organism evidence="2 3">
    <name type="scientific">Pyrobaculum neutrophilum (strain DSM 2338 / JCM 9278 / NBRC 100436 / V24Sta)</name>
    <name type="common">Thermoproteus neutrophilus</name>
    <dbReference type="NCBI Taxonomy" id="444157"/>
    <lineage>
        <taxon>Archaea</taxon>
        <taxon>Thermoproteota</taxon>
        <taxon>Thermoprotei</taxon>
        <taxon>Thermoproteales</taxon>
        <taxon>Thermoproteaceae</taxon>
        <taxon>Pyrobaculum</taxon>
    </lineage>
</organism>
<keyword evidence="3" id="KW-1185">Reference proteome</keyword>
<evidence type="ECO:0000313" key="3">
    <source>
        <dbReference type="Proteomes" id="UP000001694"/>
    </source>
</evidence>
<name>B1YCP1_PYRNV</name>
<dbReference type="GeneID" id="6165480"/>